<evidence type="ECO:0000256" key="1">
    <source>
        <dbReference type="SAM" id="SignalP"/>
    </source>
</evidence>
<accession>A0A0B5NYT3</accession>
<feature type="chain" id="PRO_5030004396" evidence="1">
    <location>
        <begin position="27"/>
        <end position="200"/>
    </location>
</feature>
<reference evidence="3 5" key="2">
    <citation type="submission" date="2020-05" db="EMBL/GenBank/DDBJ databases">
        <title>FDA dAtabase for Regulatory Grade micrObial Sequences (FDA-ARGOS): Supporting development and validation of Infectious Disease Dx tests.</title>
        <authorList>
            <person name="Nelson B."/>
            <person name="Plummer A."/>
            <person name="Tallon L."/>
            <person name="Sadzewicz L."/>
            <person name="Zhao X."/>
            <person name="Vavikolanu K."/>
            <person name="Mehta A."/>
            <person name="Aluvathingal J."/>
            <person name="Nadendla S."/>
            <person name="Myers T."/>
            <person name="Yan Y."/>
            <person name="Sichtig H."/>
        </authorList>
    </citation>
    <scope>NUCLEOTIDE SEQUENCE [LARGE SCALE GENOMIC DNA]</scope>
    <source>
        <strain evidence="3 5">FDAARGOS_795</strain>
    </source>
</reference>
<keyword evidence="1" id="KW-0732">Signal</keyword>
<dbReference type="KEGG" id="btw:BF38_603"/>
<evidence type="ECO:0000313" key="2">
    <source>
        <dbReference type="EMBL" id="AJG77328.1"/>
    </source>
</evidence>
<reference evidence="2 4" key="1">
    <citation type="journal article" date="2015" name="Genome Announc.">
        <title>Complete genome sequences for 35 biothreat assay-relevant bacillus species.</title>
        <authorList>
            <person name="Johnson S.L."/>
            <person name="Daligault H.E."/>
            <person name="Davenport K.W."/>
            <person name="Jaissle J."/>
            <person name="Frey K.G."/>
            <person name="Ladner J.T."/>
            <person name="Broomall S.M."/>
            <person name="Bishop-Lilly K.A."/>
            <person name="Bruce D.C."/>
            <person name="Gibbons H.S."/>
            <person name="Coyne S.R."/>
            <person name="Lo C.C."/>
            <person name="Meincke L."/>
            <person name="Munk A.C."/>
            <person name="Koroleva G.I."/>
            <person name="Rosenzweig C.N."/>
            <person name="Palacios G.F."/>
            <person name="Redden C.L."/>
            <person name="Minogue T.D."/>
            <person name="Chain P.S."/>
        </authorList>
    </citation>
    <scope>NUCLEOTIDE SEQUENCE [LARGE SCALE GENOMIC DNA]</scope>
    <source>
        <strain evidence="2 4">HD1011</strain>
    </source>
</reference>
<evidence type="ECO:0000313" key="3">
    <source>
        <dbReference type="EMBL" id="QKH24478.1"/>
    </source>
</evidence>
<dbReference type="Proteomes" id="UP000501107">
    <property type="component" value="Chromosome"/>
</dbReference>
<dbReference type="RefSeq" id="WP_000726229.1">
    <property type="nucleotide sequence ID" value="NZ_CP009335.1"/>
</dbReference>
<feature type="signal peptide" evidence="1">
    <location>
        <begin position="1"/>
        <end position="26"/>
    </location>
</feature>
<evidence type="ECO:0000313" key="4">
    <source>
        <dbReference type="Proteomes" id="UP000031876"/>
    </source>
</evidence>
<dbReference type="Proteomes" id="UP000031876">
    <property type="component" value="Chromosome"/>
</dbReference>
<evidence type="ECO:0000313" key="5">
    <source>
        <dbReference type="Proteomes" id="UP000501107"/>
    </source>
</evidence>
<organism evidence="3 5">
    <name type="scientific">Bacillus thuringiensis</name>
    <dbReference type="NCBI Taxonomy" id="1428"/>
    <lineage>
        <taxon>Bacteria</taxon>
        <taxon>Bacillati</taxon>
        <taxon>Bacillota</taxon>
        <taxon>Bacilli</taxon>
        <taxon>Bacillales</taxon>
        <taxon>Bacillaceae</taxon>
        <taxon>Bacillus</taxon>
        <taxon>Bacillus cereus group</taxon>
    </lineage>
</organism>
<gene>
    <name evidence="2" type="ORF">BF38_603</name>
    <name evidence="3" type="ORF">FOC89_10775</name>
</gene>
<name>A0A0B5NYT3_BACTU</name>
<dbReference type="AlphaFoldDB" id="A0A0B5NYT3"/>
<sequence length="200" mass="22154">MKKKFITGMISAALLLSVTLPSIADASIETEDDGIVTEYIPEINLGIDLSKVDTSDFDFENFGKEYDFLVNDPVFLQLEEEVSKLRVESVVEKNPFTGELVVKQEILPAIVLGALRVLVSKVGRTAADKAWAVARPYVQKALNSPKQYILEAAKGGMIIQVRSKATGNRVFAIDYHYIDGKGPILHYHSPPNVGAHKYFR</sequence>
<protein>
    <submittedName>
        <fullName evidence="3">Uncharacterized protein</fullName>
    </submittedName>
</protein>
<dbReference type="EMBL" id="CP009335">
    <property type="protein sequence ID" value="AJG77328.1"/>
    <property type="molecule type" value="Genomic_DNA"/>
</dbReference>
<proteinExistence type="predicted"/>
<dbReference type="EMBL" id="CP053980">
    <property type="protein sequence ID" value="QKH24478.1"/>
    <property type="molecule type" value="Genomic_DNA"/>
</dbReference>